<dbReference type="Proteomes" id="UP000614334">
    <property type="component" value="Unassembled WGS sequence"/>
</dbReference>
<reference evidence="2" key="1">
    <citation type="submission" date="2020-09" db="EMBL/GenBank/DDBJ databases">
        <title>Comparative genome analyses of four rice-infecting Rhizoctonia solani isolates reveal extensive enrichment of homogalacturonan modification genes.</title>
        <authorList>
            <person name="Lee D.-Y."/>
            <person name="Jeon J."/>
            <person name="Kim K.-T."/>
            <person name="Cheong K."/>
            <person name="Song H."/>
            <person name="Choi G."/>
            <person name="Ko J."/>
            <person name="Opiyo S.O."/>
            <person name="Zuo S."/>
            <person name="Madhav S."/>
            <person name="Lee Y.-H."/>
            <person name="Wang G.-L."/>
        </authorList>
    </citation>
    <scope>NUCLEOTIDE SEQUENCE</scope>
    <source>
        <strain evidence="2">AG1-IA B2</strain>
    </source>
</reference>
<name>A0A8H7I1N3_9AGAM</name>
<comment type="caution">
    <text evidence="2">The sequence shown here is derived from an EMBL/GenBank/DDBJ whole genome shotgun (WGS) entry which is preliminary data.</text>
</comment>
<evidence type="ECO:0000313" key="2">
    <source>
        <dbReference type="EMBL" id="KAF8747159.1"/>
    </source>
</evidence>
<dbReference type="EMBL" id="JACYCF010000074">
    <property type="protein sequence ID" value="KAF8747159.1"/>
    <property type="molecule type" value="Genomic_DNA"/>
</dbReference>
<gene>
    <name evidence="2" type="ORF">RHS01_11420</name>
</gene>
<evidence type="ECO:0000313" key="3">
    <source>
        <dbReference type="Proteomes" id="UP000614334"/>
    </source>
</evidence>
<protein>
    <submittedName>
        <fullName evidence="2">Uncharacterized protein</fullName>
    </submittedName>
</protein>
<dbReference type="AlphaFoldDB" id="A0A8H7I1N3"/>
<feature type="compositionally biased region" description="Polar residues" evidence="1">
    <location>
        <begin position="72"/>
        <end position="89"/>
    </location>
</feature>
<evidence type="ECO:0000256" key="1">
    <source>
        <dbReference type="SAM" id="MobiDB-lite"/>
    </source>
</evidence>
<proteinExistence type="predicted"/>
<feature type="region of interest" description="Disordered" evidence="1">
    <location>
        <begin position="66"/>
        <end position="103"/>
    </location>
</feature>
<organism evidence="2 3">
    <name type="scientific">Rhizoctonia solani</name>
    <dbReference type="NCBI Taxonomy" id="456999"/>
    <lineage>
        <taxon>Eukaryota</taxon>
        <taxon>Fungi</taxon>
        <taxon>Dikarya</taxon>
        <taxon>Basidiomycota</taxon>
        <taxon>Agaricomycotina</taxon>
        <taxon>Agaricomycetes</taxon>
        <taxon>Cantharellales</taxon>
        <taxon>Ceratobasidiaceae</taxon>
        <taxon>Rhizoctonia</taxon>
    </lineage>
</organism>
<accession>A0A8H7I1N3</accession>
<sequence>MRISPNVEDGGAIANIVPVASNTPVPTQSAPLTTAAGLANLPLVSFAPESSPEVSSIAAVRVPVLHDPPTQQPSFAPSPDSAQPSTSQDLPALSSDYDPDVDVVGLGEDKDLPDISAVTQGGSVADSLRSTGPTLGALCAQILTDGRAVLQENPYPHGESLLDAFVHELLNDLDQSPGSPPN</sequence>